<gene>
    <name evidence="11 13" type="primary">mtgA</name>
    <name evidence="13" type="ORF">SDENCHOL_10067</name>
</gene>
<evidence type="ECO:0000256" key="2">
    <source>
        <dbReference type="ARBA" id="ARBA00022519"/>
    </source>
</evidence>
<comment type="similarity">
    <text evidence="11">Belongs to the glycosyltransferase 51 family.</text>
</comment>
<comment type="pathway">
    <text evidence="11">Cell wall biogenesis; peptidoglycan biosynthesis.</text>
</comment>
<dbReference type="AlphaFoldDB" id="A0A7Z7HNI5"/>
<dbReference type="UniPathway" id="UPA00219"/>
<evidence type="ECO:0000256" key="6">
    <source>
        <dbReference type="ARBA" id="ARBA00022960"/>
    </source>
</evidence>
<dbReference type="PANTHER" id="PTHR30400:SF0">
    <property type="entry name" value="BIOSYNTHETIC PEPTIDOGLYCAN TRANSGLYCOSYLASE"/>
    <property type="match status" value="1"/>
</dbReference>
<dbReference type="GO" id="GO:0008955">
    <property type="term" value="F:peptidoglycan glycosyltransferase activity"/>
    <property type="evidence" value="ECO:0007669"/>
    <property type="project" value="UniProtKB-UniRule"/>
</dbReference>
<evidence type="ECO:0000259" key="12">
    <source>
        <dbReference type="Pfam" id="PF00912"/>
    </source>
</evidence>
<evidence type="ECO:0000256" key="10">
    <source>
        <dbReference type="ARBA" id="ARBA00023316"/>
    </source>
</evidence>
<dbReference type="EC" id="2.4.99.28" evidence="11"/>
<evidence type="ECO:0000256" key="1">
    <source>
        <dbReference type="ARBA" id="ARBA00022475"/>
    </source>
</evidence>
<keyword evidence="7 11" id="KW-0573">Peptidoglycan synthesis</keyword>
<keyword evidence="8 11" id="KW-1133">Transmembrane helix</keyword>
<dbReference type="SUPFAM" id="SSF53955">
    <property type="entry name" value="Lysozyme-like"/>
    <property type="match status" value="1"/>
</dbReference>
<dbReference type="RefSeq" id="WP_154715648.1">
    <property type="nucleotide sequence ID" value="NZ_LT837803.1"/>
</dbReference>
<dbReference type="GO" id="GO:0016763">
    <property type="term" value="F:pentosyltransferase activity"/>
    <property type="evidence" value="ECO:0007669"/>
    <property type="project" value="InterPro"/>
</dbReference>
<dbReference type="InterPro" id="IPR023346">
    <property type="entry name" value="Lysozyme-like_dom_sf"/>
</dbReference>
<keyword evidence="10 11" id="KW-0961">Cell wall biogenesis/degradation</keyword>
<dbReference type="InterPro" id="IPR011812">
    <property type="entry name" value="Pep_trsgly"/>
</dbReference>
<evidence type="ECO:0000313" key="13">
    <source>
        <dbReference type="EMBL" id="SMB21052.1"/>
    </source>
</evidence>
<evidence type="ECO:0000256" key="9">
    <source>
        <dbReference type="ARBA" id="ARBA00023136"/>
    </source>
</evidence>
<dbReference type="PANTHER" id="PTHR30400">
    <property type="entry name" value="MONOFUNCTIONAL BIOSYNTHETIC PEPTIDOGLYCAN TRANSGLYCOSYLASE"/>
    <property type="match status" value="1"/>
</dbReference>
<dbReference type="GO" id="GO:0008360">
    <property type="term" value="P:regulation of cell shape"/>
    <property type="evidence" value="ECO:0007669"/>
    <property type="project" value="UniProtKB-KW"/>
</dbReference>
<evidence type="ECO:0000256" key="3">
    <source>
        <dbReference type="ARBA" id="ARBA00022676"/>
    </source>
</evidence>
<keyword evidence="1 11" id="KW-1003">Cell membrane</keyword>
<keyword evidence="5 11" id="KW-0812">Transmembrane</keyword>
<evidence type="ECO:0000256" key="5">
    <source>
        <dbReference type="ARBA" id="ARBA00022692"/>
    </source>
</evidence>
<dbReference type="GO" id="GO:0009252">
    <property type="term" value="P:peptidoglycan biosynthetic process"/>
    <property type="evidence" value="ECO:0007669"/>
    <property type="project" value="UniProtKB-UniRule"/>
</dbReference>
<keyword evidence="14" id="KW-1185">Reference proteome</keyword>
<dbReference type="InterPro" id="IPR001264">
    <property type="entry name" value="Glyco_trans_51"/>
</dbReference>
<protein>
    <recommendedName>
        <fullName evidence="11">Biosynthetic peptidoglycan transglycosylase</fullName>
        <ecNumber evidence="11">2.4.99.28</ecNumber>
    </recommendedName>
    <alternativeName>
        <fullName evidence="11">Glycan polymerase</fullName>
    </alternativeName>
    <alternativeName>
        <fullName evidence="11">Peptidoglycan glycosyltransferase MtgA</fullName>
        <shortName evidence="11">PGT</shortName>
    </alternativeName>
</protein>
<comment type="catalytic activity">
    <reaction evidence="11">
        <text>[GlcNAc-(1-&gt;4)-Mur2Ac(oyl-L-Ala-gamma-D-Glu-L-Lys-D-Ala-D-Ala)](n)-di-trans,octa-cis-undecaprenyl diphosphate + beta-D-GlcNAc-(1-&gt;4)-Mur2Ac(oyl-L-Ala-gamma-D-Glu-L-Lys-D-Ala-D-Ala)-di-trans,octa-cis-undecaprenyl diphosphate = [GlcNAc-(1-&gt;4)-Mur2Ac(oyl-L-Ala-gamma-D-Glu-L-Lys-D-Ala-D-Ala)](n+1)-di-trans,octa-cis-undecaprenyl diphosphate + di-trans,octa-cis-undecaprenyl diphosphate + H(+)</text>
        <dbReference type="Rhea" id="RHEA:23708"/>
        <dbReference type="Rhea" id="RHEA-COMP:9602"/>
        <dbReference type="Rhea" id="RHEA-COMP:9603"/>
        <dbReference type="ChEBI" id="CHEBI:15378"/>
        <dbReference type="ChEBI" id="CHEBI:58405"/>
        <dbReference type="ChEBI" id="CHEBI:60033"/>
        <dbReference type="ChEBI" id="CHEBI:78435"/>
        <dbReference type="EC" id="2.4.99.28"/>
    </reaction>
</comment>
<comment type="function">
    <text evidence="11">Peptidoglycan polymerase that catalyzes glycan chain elongation from lipid-linked precursors.</text>
</comment>
<evidence type="ECO:0000313" key="14">
    <source>
        <dbReference type="Proteomes" id="UP000242886"/>
    </source>
</evidence>
<reference evidence="13" key="1">
    <citation type="submission" date="2017-03" db="EMBL/GenBank/DDBJ databases">
        <authorList>
            <consortium name="AG Boll"/>
        </authorList>
    </citation>
    <scope>NUCLEOTIDE SEQUENCE [LARGE SCALE GENOMIC DNA]</scope>
    <source>
        <strain evidence="13">Chol</strain>
    </source>
</reference>
<dbReference type="GO" id="GO:0071555">
    <property type="term" value="P:cell wall organization"/>
    <property type="evidence" value="ECO:0007669"/>
    <property type="project" value="UniProtKB-KW"/>
</dbReference>
<dbReference type="GO" id="GO:0009274">
    <property type="term" value="C:peptidoglycan-based cell wall"/>
    <property type="evidence" value="ECO:0007669"/>
    <property type="project" value="InterPro"/>
</dbReference>
<dbReference type="EMBL" id="LT837803">
    <property type="protein sequence ID" value="SMB21052.1"/>
    <property type="molecule type" value="Genomic_DNA"/>
</dbReference>
<dbReference type="Proteomes" id="UP000242886">
    <property type="component" value="Chromosome SDENCHOL"/>
</dbReference>
<feature type="domain" description="Glycosyl transferase family 51" evidence="12">
    <location>
        <begin position="62"/>
        <end position="229"/>
    </location>
</feature>
<organism evidence="13 14">
    <name type="scientific">Sterolibacterium denitrificans</name>
    <dbReference type="NCBI Taxonomy" id="157592"/>
    <lineage>
        <taxon>Bacteria</taxon>
        <taxon>Pseudomonadati</taxon>
        <taxon>Pseudomonadota</taxon>
        <taxon>Betaproteobacteria</taxon>
        <taxon>Nitrosomonadales</taxon>
        <taxon>Sterolibacteriaceae</taxon>
        <taxon>Sterolibacterium</taxon>
    </lineage>
</organism>
<keyword evidence="4 11" id="KW-0808">Transferase</keyword>
<keyword evidence="6 11" id="KW-0133">Cell shape</keyword>
<comment type="subcellular location">
    <subcellularLocation>
        <location evidence="11">Cell inner membrane</location>
        <topology evidence="11">Single-pass membrane protein</topology>
    </subcellularLocation>
</comment>
<dbReference type="NCBIfam" id="TIGR02070">
    <property type="entry name" value="mono_pep_trsgly"/>
    <property type="match status" value="1"/>
</dbReference>
<dbReference type="InterPro" id="IPR036950">
    <property type="entry name" value="PBP_transglycosylase"/>
</dbReference>
<dbReference type="Pfam" id="PF00912">
    <property type="entry name" value="Transgly"/>
    <property type="match status" value="1"/>
</dbReference>
<keyword evidence="3 11" id="KW-0328">Glycosyltransferase</keyword>
<dbReference type="Gene3D" id="1.10.3810.10">
    <property type="entry name" value="Biosynthetic peptidoglycan transglycosylase-like"/>
    <property type="match status" value="1"/>
</dbReference>
<evidence type="ECO:0000256" key="8">
    <source>
        <dbReference type="ARBA" id="ARBA00022989"/>
    </source>
</evidence>
<sequence>MKVLLGGAFKWFKRILLGLVLLILLTQCWYMGWVMWWKYFDPGMTRFMEIRLDEARRTNPQAELKRHWQPYGKISVHLKRAVVAAEDDKFAVHDGFDWEGMQLALEKNRRKGRLVAGGSTITQQLAKNLFLSPVKTPWRKAQEAIITLMLETAWDKRRILEVYLNSVEWGDCVFGAEAAARRYYRVGAAQLTAAQAARLAVMLPAPRRFEKNPWSAYLNRRTQTILARMPHAQLP</sequence>
<accession>A0A7Z7HNI5</accession>
<keyword evidence="9 11" id="KW-0472">Membrane</keyword>
<evidence type="ECO:0000256" key="11">
    <source>
        <dbReference type="HAMAP-Rule" id="MF_00766"/>
    </source>
</evidence>
<proteinExistence type="inferred from homology"/>
<dbReference type="GO" id="GO:0005886">
    <property type="term" value="C:plasma membrane"/>
    <property type="evidence" value="ECO:0007669"/>
    <property type="project" value="UniProtKB-SubCell"/>
</dbReference>
<dbReference type="HAMAP" id="MF_00766">
    <property type="entry name" value="PGT_MtgA"/>
    <property type="match status" value="1"/>
</dbReference>
<feature type="transmembrane region" description="Helical" evidence="11">
    <location>
        <begin position="15"/>
        <end position="36"/>
    </location>
</feature>
<name>A0A7Z7HNI5_9PROT</name>
<keyword evidence="2 11" id="KW-0997">Cell inner membrane</keyword>
<evidence type="ECO:0000256" key="4">
    <source>
        <dbReference type="ARBA" id="ARBA00022679"/>
    </source>
</evidence>
<evidence type="ECO:0000256" key="7">
    <source>
        <dbReference type="ARBA" id="ARBA00022984"/>
    </source>
</evidence>